<gene>
    <name evidence="7" type="ORF">AMD01_16815</name>
</gene>
<dbReference type="STRING" id="284581.AMD01_16815"/>
<dbReference type="Gene3D" id="3.30.980.10">
    <property type="entry name" value="Threonyl-trna Synthetase, Chain A, domain 2"/>
    <property type="match status" value="1"/>
</dbReference>
<keyword evidence="3" id="KW-0479">Metal-binding</keyword>
<dbReference type="GO" id="GO:0003676">
    <property type="term" value="F:nucleic acid binding"/>
    <property type="evidence" value="ECO:0007669"/>
    <property type="project" value="InterPro"/>
</dbReference>
<dbReference type="PANTHER" id="PTHR43462:SF1">
    <property type="entry name" value="ALANYL-TRNA EDITING PROTEIN AARSD1"/>
    <property type="match status" value="1"/>
</dbReference>
<dbReference type="InterPro" id="IPR018165">
    <property type="entry name" value="Ala-tRNA-synth_IIc_core"/>
</dbReference>
<dbReference type="PANTHER" id="PTHR43462">
    <property type="entry name" value="ALANYL-TRNA EDITING PROTEIN"/>
    <property type="match status" value="1"/>
</dbReference>
<proteinExistence type="predicted"/>
<feature type="domain" description="Alanyl-transfer RNA synthetases family profile" evidence="6">
    <location>
        <begin position="1"/>
        <end position="236"/>
    </location>
</feature>
<sequence>MTEKLYYHSPYTKTWNTEITHIEQKDDTYWIQLKETAFYPEGGGQPADQGTINGMSVIDVQEDGPHIYHILRDKPSLGEASCEINWERRFDHMQHHSAQHLLSAVCIELYDAKTMSFHLGTEMVSIDLATAELSAKQLNNVEKKVNEYITANYPIETYMVTEEELSSIPLRKLPDVTEDIRIVEIKGEIDYSACCGTHVARLGEIGLIKLIKTEKQKGNTRLHFKAGSRALKDYGEAQDILTIISKRFSTSRSEVIERLDKWEQEQKALQRELDELKEAQASYVAKELLSSAESNLIAKTFDNQSMKEMQLLAASLKESFDGVILIASASEKKILLTHAGTASLKCGQLFKEHLPSYNGKGGGNDKQAQAGFNTVEELQSFVTFVKDFI</sequence>
<evidence type="ECO:0000256" key="2">
    <source>
        <dbReference type="ARBA" id="ARBA00004496"/>
    </source>
</evidence>
<comment type="caution">
    <text evidence="7">The sequence shown here is derived from an EMBL/GenBank/DDBJ whole genome shotgun (WGS) entry which is preliminary data.</text>
</comment>
<dbReference type="Pfam" id="PF02272">
    <property type="entry name" value="DHHA1"/>
    <property type="match status" value="1"/>
</dbReference>
<dbReference type="Gene3D" id="2.40.30.130">
    <property type="match status" value="1"/>
</dbReference>
<dbReference type="InterPro" id="IPR009000">
    <property type="entry name" value="Transl_B-barrel_sf"/>
</dbReference>
<dbReference type="GO" id="GO:0005524">
    <property type="term" value="F:ATP binding"/>
    <property type="evidence" value="ECO:0007669"/>
    <property type="project" value="InterPro"/>
</dbReference>
<evidence type="ECO:0000256" key="4">
    <source>
        <dbReference type="ARBA" id="ARBA00022833"/>
    </source>
</evidence>
<dbReference type="SUPFAM" id="SSF55186">
    <property type="entry name" value="ThrRS/AlaRS common domain"/>
    <property type="match status" value="1"/>
</dbReference>
<dbReference type="Gene3D" id="3.10.310.40">
    <property type="match status" value="1"/>
</dbReference>
<keyword evidence="4" id="KW-0862">Zinc</keyword>
<accession>A0A0M0KVF2</accession>
<evidence type="ECO:0000313" key="7">
    <source>
        <dbReference type="EMBL" id="KOO42805.1"/>
    </source>
</evidence>
<dbReference type="GO" id="GO:0004813">
    <property type="term" value="F:alanine-tRNA ligase activity"/>
    <property type="evidence" value="ECO:0007669"/>
    <property type="project" value="InterPro"/>
</dbReference>
<organism evidence="7 8">
    <name type="scientific">Priestia koreensis</name>
    <dbReference type="NCBI Taxonomy" id="284581"/>
    <lineage>
        <taxon>Bacteria</taxon>
        <taxon>Bacillati</taxon>
        <taxon>Bacillota</taxon>
        <taxon>Bacilli</taxon>
        <taxon>Bacillales</taxon>
        <taxon>Bacillaceae</taxon>
        <taxon>Priestia</taxon>
    </lineage>
</organism>
<evidence type="ECO:0000256" key="1">
    <source>
        <dbReference type="ARBA" id="ARBA00001947"/>
    </source>
</evidence>
<name>A0A0M0KVF2_9BACI</name>
<evidence type="ECO:0000259" key="6">
    <source>
        <dbReference type="PROSITE" id="PS50860"/>
    </source>
</evidence>
<dbReference type="PROSITE" id="PS50860">
    <property type="entry name" value="AA_TRNA_LIGASE_II_ALA"/>
    <property type="match status" value="1"/>
</dbReference>
<comment type="cofactor">
    <cofactor evidence="1">
        <name>Zn(2+)</name>
        <dbReference type="ChEBI" id="CHEBI:29105"/>
    </cofactor>
</comment>
<dbReference type="GO" id="GO:0002161">
    <property type="term" value="F:aminoacyl-tRNA deacylase activity"/>
    <property type="evidence" value="ECO:0007669"/>
    <property type="project" value="UniProtKB-ARBA"/>
</dbReference>
<reference evidence="8" key="1">
    <citation type="submission" date="2015-08" db="EMBL/GenBank/DDBJ databases">
        <title>Fjat-14210 dsm16467.</title>
        <authorList>
            <person name="Liu B."/>
            <person name="Wang J."/>
            <person name="Zhu Y."/>
            <person name="Liu G."/>
            <person name="Chen Q."/>
            <person name="Chen Z."/>
            <person name="Lan J."/>
            <person name="Che J."/>
            <person name="Ge C."/>
            <person name="Shi H."/>
            <person name="Pan Z."/>
            <person name="Liu X."/>
        </authorList>
    </citation>
    <scope>NUCLEOTIDE SEQUENCE [LARGE SCALE GENOMIC DNA]</scope>
    <source>
        <strain evidence="8">DSM 16467</strain>
    </source>
</reference>
<dbReference type="InterPro" id="IPR051335">
    <property type="entry name" value="Alanyl-tRNA_Editing_Enzymes"/>
</dbReference>
<dbReference type="PATRIC" id="fig|284581.3.peg.2866"/>
<dbReference type="InterPro" id="IPR018163">
    <property type="entry name" value="Thr/Ala-tRNA-synth_IIc_edit"/>
</dbReference>
<dbReference type="SUPFAM" id="SSF50447">
    <property type="entry name" value="Translation proteins"/>
    <property type="match status" value="1"/>
</dbReference>
<dbReference type="AlphaFoldDB" id="A0A0M0KVF2"/>
<keyword evidence="5" id="KW-0175">Coiled coil</keyword>
<comment type="subcellular location">
    <subcellularLocation>
        <location evidence="2">Cytoplasm</location>
    </subcellularLocation>
</comment>
<dbReference type="GO" id="GO:0006419">
    <property type="term" value="P:alanyl-tRNA aminoacylation"/>
    <property type="evidence" value="ECO:0007669"/>
    <property type="project" value="InterPro"/>
</dbReference>
<dbReference type="EMBL" id="LILC01000023">
    <property type="protein sequence ID" value="KOO42805.1"/>
    <property type="molecule type" value="Genomic_DNA"/>
</dbReference>
<dbReference type="InterPro" id="IPR012947">
    <property type="entry name" value="tRNA_SAD"/>
</dbReference>
<evidence type="ECO:0000256" key="3">
    <source>
        <dbReference type="ARBA" id="ARBA00022723"/>
    </source>
</evidence>
<dbReference type="Pfam" id="PF07973">
    <property type="entry name" value="tRNA_SAD"/>
    <property type="match status" value="1"/>
</dbReference>
<dbReference type="GO" id="GO:0046872">
    <property type="term" value="F:metal ion binding"/>
    <property type="evidence" value="ECO:0007669"/>
    <property type="project" value="UniProtKB-KW"/>
</dbReference>
<evidence type="ECO:0000313" key="8">
    <source>
        <dbReference type="Proteomes" id="UP000037558"/>
    </source>
</evidence>
<protein>
    <recommendedName>
        <fullName evidence="6">Alanyl-transfer RNA synthetases family profile domain-containing protein</fullName>
    </recommendedName>
</protein>
<evidence type="ECO:0000256" key="5">
    <source>
        <dbReference type="SAM" id="Coils"/>
    </source>
</evidence>
<keyword evidence="8" id="KW-1185">Reference proteome</keyword>
<feature type="coiled-coil region" evidence="5">
    <location>
        <begin position="252"/>
        <end position="286"/>
    </location>
</feature>
<dbReference type="SMART" id="SM00863">
    <property type="entry name" value="tRNA_SAD"/>
    <property type="match status" value="1"/>
</dbReference>
<dbReference type="RefSeq" id="WP_053402604.1">
    <property type="nucleotide sequence ID" value="NZ_JAUKEN010000001.1"/>
</dbReference>
<dbReference type="GO" id="GO:0005737">
    <property type="term" value="C:cytoplasm"/>
    <property type="evidence" value="ECO:0007669"/>
    <property type="project" value="UniProtKB-SubCell"/>
</dbReference>
<dbReference type="OrthoDB" id="9812949at2"/>
<dbReference type="InterPro" id="IPR003156">
    <property type="entry name" value="DHHA1_dom"/>
</dbReference>
<dbReference type="Proteomes" id="UP000037558">
    <property type="component" value="Unassembled WGS sequence"/>
</dbReference>